<dbReference type="Gene3D" id="3.40.50.720">
    <property type="entry name" value="NAD(P)-binding Rossmann-like Domain"/>
    <property type="match status" value="1"/>
</dbReference>
<keyword evidence="7" id="KW-0812">Transmembrane</keyword>
<evidence type="ECO:0000256" key="4">
    <source>
        <dbReference type="ARBA" id="ARBA00022857"/>
    </source>
</evidence>
<accession>A0AAV3QG10</accession>
<evidence type="ECO:0000256" key="5">
    <source>
        <dbReference type="ARBA" id="ARBA00023002"/>
    </source>
</evidence>
<keyword evidence="3" id="KW-0274">FAD</keyword>
<dbReference type="EMBL" id="BAABME010004213">
    <property type="protein sequence ID" value="GAA0161570.1"/>
    <property type="molecule type" value="Genomic_DNA"/>
</dbReference>
<sequence length="304" mass="34117">MATFRMLKCLQRSFSKVACNPIRICVVGSGPAGFYTAEKVSLRFLLRISTIWSSLFHRPSFAFTATFYRFRRTSVLSFGPKGIMIEVVDVIMLVDVLLSQLIWWLVGVLLSRVIALGFLSSSPGLETPTPDSSCQSEAGKLGVILVFLFGCVFPTLWRENFIFFNHVILEPYLMLKCLQRSFSKVACNPIRICVVGRGPAGFYTAEKPPWEVGVSRPGEEDKKPSANHSAVHINIQVKGQNRNNSSSPTRQRPTLVHHTNRLNKTPTNYHINRLNKISTNIITSTTSTTIPLGPSERTEVWQNR</sequence>
<keyword evidence="7" id="KW-1133">Transmembrane helix</keyword>
<gene>
    <name evidence="8" type="ORF">LIER_17853</name>
</gene>
<dbReference type="InterPro" id="IPR055275">
    <property type="entry name" value="Ferredox_Rdtase"/>
</dbReference>
<keyword evidence="7" id="KW-0472">Membrane</keyword>
<proteinExistence type="predicted"/>
<dbReference type="PANTHER" id="PTHR48467:SF1">
    <property type="entry name" value="GLUTAMATE SYNTHASE 1 [NADH], CHLOROPLASTIC-LIKE"/>
    <property type="match status" value="1"/>
</dbReference>
<evidence type="ECO:0000256" key="3">
    <source>
        <dbReference type="ARBA" id="ARBA00022827"/>
    </source>
</evidence>
<feature type="transmembrane region" description="Helical" evidence="7">
    <location>
        <begin position="101"/>
        <end position="119"/>
    </location>
</feature>
<feature type="compositionally biased region" description="Polar residues" evidence="6">
    <location>
        <begin position="237"/>
        <end position="252"/>
    </location>
</feature>
<comment type="cofactor">
    <cofactor evidence="1">
        <name>FAD</name>
        <dbReference type="ChEBI" id="CHEBI:57692"/>
    </cofactor>
</comment>
<evidence type="ECO:0000313" key="8">
    <source>
        <dbReference type="EMBL" id="GAA0161570.1"/>
    </source>
</evidence>
<keyword evidence="5" id="KW-0560">Oxidoreductase</keyword>
<comment type="caution">
    <text evidence="8">The sequence shown here is derived from an EMBL/GenBank/DDBJ whole genome shotgun (WGS) entry which is preliminary data.</text>
</comment>
<dbReference type="Proteomes" id="UP001454036">
    <property type="component" value="Unassembled WGS sequence"/>
</dbReference>
<dbReference type="PANTHER" id="PTHR48467">
    <property type="entry name" value="GLUTAMATE SYNTHASE 1 [NADH], CHLOROPLASTIC-LIKE"/>
    <property type="match status" value="1"/>
</dbReference>
<protein>
    <submittedName>
        <fullName evidence="8">Uncharacterized protein</fullName>
    </submittedName>
</protein>
<organism evidence="8 9">
    <name type="scientific">Lithospermum erythrorhizon</name>
    <name type="common">Purple gromwell</name>
    <name type="synonym">Lithospermum officinale var. erythrorhizon</name>
    <dbReference type="NCBI Taxonomy" id="34254"/>
    <lineage>
        <taxon>Eukaryota</taxon>
        <taxon>Viridiplantae</taxon>
        <taxon>Streptophyta</taxon>
        <taxon>Embryophyta</taxon>
        <taxon>Tracheophyta</taxon>
        <taxon>Spermatophyta</taxon>
        <taxon>Magnoliopsida</taxon>
        <taxon>eudicotyledons</taxon>
        <taxon>Gunneridae</taxon>
        <taxon>Pentapetalae</taxon>
        <taxon>asterids</taxon>
        <taxon>lamiids</taxon>
        <taxon>Boraginales</taxon>
        <taxon>Boraginaceae</taxon>
        <taxon>Boraginoideae</taxon>
        <taxon>Lithospermeae</taxon>
        <taxon>Lithospermum</taxon>
    </lineage>
</organism>
<evidence type="ECO:0000256" key="2">
    <source>
        <dbReference type="ARBA" id="ARBA00022630"/>
    </source>
</evidence>
<dbReference type="GO" id="GO:0016491">
    <property type="term" value="F:oxidoreductase activity"/>
    <property type="evidence" value="ECO:0007669"/>
    <property type="project" value="UniProtKB-KW"/>
</dbReference>
<reference evidence="8 9" key="1">
    <citation type="submission" date="2024-01" db="EMBL/GenBank/DDBJ databases">
        <title>The complete chloroplast genome sequence of Lithospermum erythrorhizon: insights into the phylogenetic relationship among Boraginaceae species and the maternal lineages of purple gromwells.</title>
        <authorList>
            <person name="Okada T."/>
            <person name="Watanabe K."/>
        </authorList>
    </citation>
    <scope>NUCLEOTIDE SEQUENCE [LARGE SCALE GENOMIC DNA]</scope>
</reference>
<keyword evidence="2" id="KW-0285">Flavoprotein</keyword>
<keyword evidence="4" id="KW-0521">NADP</keyword>
<dbReference type="AlphaFoldDB" id="A0AAV3QG10"/>
<name>A0AAV3QG10_LITER</name>
<evidence type="ECO:0000256" key="7">
    <source>
        <dbReference type="SAM" id="Phobius"/>
    </source>
</evidence>
<keyword evidence="9" id="KW-1185">Reference proteome</keyword>
<evidence type="ECO:0000313" key="9">
    <source>
        <dbReference type="Proteomes" id="UP001454036"/>
    </source>
</evidence>
<feature type="transmembrane region" description="Helical" evidence="7">
    <location>
        <begin position="139"/>
        <end position="157"/>
    </location>
</feature>
<evidence type="ECO:0000256" key="1">
    <source>
        <dbReference type="ARBA" id="ARBA00001974"/>
    </source>
</evidence>
<feature type="region of interest" description="Disordered" evidence="6">
    <location>
        <begin position="237"/>
        <end position="256"/>
    </location>
</feature>
<evidence type="ECO:0000256" key="6">
    <source>
        <dbReference type="SAM" id="MobiDB-lite"/>
    </source>
</evidence>